<dbReference type="eggNOG" id="KOG2244">
    <property type="taxonomic scope" value="Eukaryota"/>
</dbReference>
<name>F0XK88_GROCL</name>
<accession>F0XK88</accession>
<dbReference type="InParanoid" id="F0XK88"/>
<dbReference type="PANTHER" id="PTHR42899">
    <property type="entry name" value="SPERMATOGENESIS-ASSOCIATED PROTEIN 20"/>
    <property type="match status" value="1"/>
</dbReference>
<dbReference type="InterPro" id="IPR012341">
    <property type="entry name" value="6hp_glycosidase-like_sf"/>
</dbReference>
<dbReference type="InterPro" id="IPR036249">
    <property type="entry name" value="Thioredoxin-like_sf"/>
</dbReference>
<dbReference type="Gene3D" id="3.40.30.10">
    <property type="entry name" value="Glutaredoxin"/>
    <property type="match status" value="1"/>
</dbReference>
<dbReference type="HOGENOM" id="CLU_014051_1_1_1"/>
<reference evidence="2 3" key="1">
    <citation type="journal article" date="2011" name="Proc. Natl. Acad. Sci. U.S.A.">
        <title>Genome and transcriptome analyses of the mountain pine beetle-fungal symbiont Grosmannia clavigera, a lodgepole pine pathogen.</title>
        <authorList>
            <person name="DiGuistini S."/>
            <person name="Wang Y."/>
            <person name="Liao N.Y."/>
            <person name="Taylor G."/>
            <person name="Tanguay P."/>
            <person name="Feau N."/>
            <person name="Henrissat B."/>
            <person name="Chan S.K."/>
            <person name="Hesse-Orce U."/>
            <person name="Alamouti S.M."/>
            <person name="Tsui C.K.M."/>
            <person name="Docking R.T."/>
            <person name="Levasseur A."/>
            <person name="Haridas S."/>
            <person name="Robertson G."/>
            <person name="Birol I."/>
            <person name="Holt R.A."/>
            <person name="Marra M.A."/>
            <person name="Hamelin R.C."/>
            <person name="Hirst M."/>
            <person name="Jones S.J.M."/>
            <person name="Bohlmann J."/>
            <person name="Breuil C."/>
        </authorList>
    </citation>
    <scope>NUCLEOTIDE SEQUENCE [LARGE SCALE GENOMIC DNA]</scope>
    <source>
        <strain evidence="3">kw1407 / UAMH 11150</strain>
    </source>
</reference>
<dbReference type="EMBL" id="GL629787">
    <property type="protein sequence ID" value="EFX01859.1"/>
    <property type="molecule type" value="Genomic_DNA"/>
</dbReference>
<dbReference type="PANTHER" id="PTHR42899:SF1">
    <property type="entry name" value="SPERMATOGENESIS-ASSOCIATED PROTEIN 20"/>
    <property type="match status" value="1"/>
</dbReference>
<dbReference type="SUPFAM" id="SSF52833">
    <property type="entry name" value="Thioredoxin-like"/>
    <property type="match status" value="1"/>
</dbReference>
<evidence type="ECO:0000259" key="1">
    <source>
        <dbReference type="Pfam" id="PF03190"/>
    </source>
</evidence>
<dbReference type="GO" id="GO:0003824">
    <property type="term" value="F:catalytic activity"/>
    <property type="evidence" value="ECO:0007669"/>
    <property type="project" value="UniProtKB-ARBA"/>
</dbReference>
<protein>
    <submittedName>
        <fullName evidence="2">Duf255 domain containing protein</fullName>
    </submittedName>
</protein>
<dbReference type="PIRSF" id="PIRSF006402">
    <property type="entry name" value="UCP006402_thioredoxin"/>
    <property type="match status" value="1"/>
</dbReference>
<gene>
    <name evidence="2" type="ORF">CMQ_4930</name>
</gene>
<dbReference type="SUPFAM" id="SSF48208">
    <property type="entry name" value="Six-hairpin glycosidases"/>
    <property type="match status" value="1"/>
</dbReference>
<feature type="domain" description="Spermatogenesis-associated protein 20-like TRX" evidence="1">
    <location>
        <begin position="51"/>
        <end position="223"/>
    </location>
</feature>
<dbReference type="InterPro" id="IPR008928">
    <property type="entry name" value="6-hairpin_glycosidase_sf"/>
</dbReference>
<dbReference type="InterPro" id="IPR004879">
    <property type="entry name" value="Ssp411-like_TRX"/>
</dbReference>
<dbReference type="RefSeq" id="XP_014171341.1">
    <property type="nucleotide sequence ID" value="XM_014315866.1"/>
</dbReference>
<dbReference type="Proteomes" id="UP000007796">
    <property type="component" value="Unassembled WGS sequence"/>
</dbReference>
<dbReference type="AlphaFoldDB" id="F0XK88"/>
<dbReference type="STRING" id="655863.F0XK88"/>
<dbReference type="GO" id="GO:0005975">
    <property type="term" value="P:carbohydrate metabolic process"/>
    <property type="evidence" value="ECO:0007669"/>
    <property type="project" value="InterPro"/>
</dbReference>
<sequence length="836" mass="91425">MMAAQLQRAGGAASSGASGVASGLAGAAATAAAATDMPMPATSEEPPLCSRVSESSSPYVRAQANTPVNWQLLDQEAIDRAKRENKLIFLNIGFLACHYCHTTTQDSFSSPAVAEILNTSFIPIVVDREERPDIDAIYWNYLQLVNSSAGWPINVFLTPELEPVFGGTYWPGPGSEGSVRDGQEDGGEDEMIGFLGILKKLRQSWTDREAQCREEARETVVQLRKFAAEGTLGPRGLLRPTVAEGAPYLSRDLDLDIDQLDDAYTQLKKTFDPVNGGFGVVPKFVTPAKYSFLLKLGSFPNVVQGIIGDAEAKNAVQMALFTLRKLQDSGLHDHLRGGFSRASHTINWTLPHFEKLVPDNALLLSLYLDAWLYGLRTSGTGAKGTDAEFADVVYALADYLSSSPIRLEGGGFASSEAADSYYRRGDNHTREGAYYVWTRREFDAVVGGQRSENDLDTRAAAAYWNVLEHGNVDREDDPNDEFINQNVLYVNKDASEVARQFGISRSDVLRVVKTSKKKLAAHREKERVRPAADRKVTVANNGVVIAALARVGAVLVHGGFDPANGEKYISAARSAARFIKANLWDVQDKCLFRTYSYGQKGTNCGFAEDYAVLIEGLLELYEATGELEWLQWADQLQQRQIEQFYDGVDMPPTSSHSASGGFYRTSEHEPFNILRIKDGMDTTLPATNGVAASNLFRLGSLLGDEEYSHLARETIHSFEVEMLQHSWLFPTLLSQIVSARLGGLQFASVAAAPSAADPVVAEYFRRPRAGLCSLLYVAPVEANGTDDAMSWLRARNPALAALPTHLGGGSYVLQNGTWRKATLIDLTQTDEANEST</sequence>
<dbReference type="Pfam" id="PF03190">
    <property type="entry name" value="Thioredox_DsbH"/>
    <property type="match status" value="1"/>
</dbReference>
<dbReference type="InterPro" id="IPR024705">
    <property type="entry name" value="Ssp411"/>
</dbReference>
<organism evidence="3">
    <name type="scientific">Grosmannia clavigera (strain kw1407 / UAMH 11150)</name>
    <name type="common">Blue stain fungus</name>
    <name type="synonym">Graphiocladiella clavigera</name>
    <dbReference type="NCBI Taxonomy" id="655863"/>
    <lineage>
        <taxon>Eukaryota</taxon>
        <taxon>Fungi</taxon>
        <taxon>Dikarya</taxon>
        <taxon>Ascomycota</taxon>
        <taxon>Pezizomycotina</taxon>
        <taxon>Sordariomycetes</taxon>
        <taxon>Sordariomycetidae</taxon>
        <taxon>Ophiostomatales</taxon>
        <taxon>Ophiostomataceae</taxon>
        <taxon>Leptographium</taxon>
    </lineage>
</organism>
<keyword evidence="3" id="KW-1185">Reference proteome</keyword>
<dbReference type="GeneID" id="25978196"/>
<dbReference type="Gene3D" id="1.50.10.10">
    <property type="match status" value="1"/>
</dbReference>
<dbReference type="OrthoDB" id="1923667at2759"/>
<dbReference type="CDD" id="cd02955">
    <property type="entry name" value="SSP411"/>
    <property type="match status" value="1"/>
</dbReference>
<evidence type="ECO:0000313" key="3">
    <source>
        <dbReference type="Proteomes" id="UP000007796"/>
    </source>
</evidence>
<proteinExistence type="predicted"/>
<evidence type="ECO:0000313" key="2">
    <source>
        <dbReference type="EMBL" id="EFX01859.1"/>
    </source>
</evidence>